<feature type="transmembrane region" description="Helical" evidence="11">
    <location>
        <begin position="138"/>
        <end position="157"/>
    </location>
</feature>
<dbReference type="Gene3D" id="1.20.1070.10">
    <property type="entry name" value="Rhodopsin 7-helix transmembrane proteins"/>
    <property type="match status" value="1"/>
</dbReference>
<evidence type="ECO:0000256" key="11">
    <source>
        <dbReference type="SAM" id="Phobius"/>
    </source>
</evidence>
<accession>A0A316VHF9</accession>
<dbReference type="PANTHER" id="PTHR28286">
    <property type="match status" value="1"/>
</dbReference>
<dbReference type="InterPro" id="IPR001425">
    <property type="entry name" value="Arc/bac/fun_rhodopsins"/>
</dbReference>
<dbReference type="FunCoup" id="A0A316VHF9">
    <property type="interactions" value="71"/>
</dbReference>
<keyword evidence="7 11" id="KW-1133">Transmembrane helix</keyword>
<dbReference type="AlphaFoldDB" id="A0A316VHF9"/>
<comment type="subcellular location">
    <subcellularLocation>
        <location evidence="1">Membrane</location>
        <topology evidence="1">Multi-pass membrane protein</topology>
    </subcellularLocation>
</comment>
<dbReference type="PROSITE" id="PS00950">
    <property type="entry name" value="BACTERIAL_OPSIN_1"/>
    <property type="match status" value="1"/>
</dbReference>
<reference evidence="12 13" key="1">
    <citation type="journal article" date="2018" name="Mol. Biol. Evol.">
        <title>Broad Genomic Sampling Reveals a Smut Pathogenic Ancestry of the Fungal Clade Ustilaginomycotina.</title>
        <authorList>
            <person name="Kijpornyongpan T."/>
            <person name="Mondo S.J."/>
            <person name="Barry K."/>
            <person name="Sandor L."/>
            <person name="Lee J."/>
            <person name="Lipzen A."/>
            <person name="Pangilinan J."/>
            <person name="LaButti K."/>
            <person name="Hainaut M."/>
            <person name="Henrissat B."/>
            <person name="Grigoriev I.V."/>
            <person name="Spatafora J.W."/>
            <person name="Aime M.C."/>
        </authorList>
    </citation>
    <scope>NUCLEOTIDE SEQUENCE [LARGE SCALE GENOMIC DNA]</scope>
    <source>
        <strain evidence="12 13">MCA 3882</strain>
    </source>
</reference>
<dbReference type="Pfam" id="PF01036">
    <property type="entry name" value="Bac_rhodopsin"/>
    <property type="match status" value="1"/>
</dbReference>
<dbReference type="Proteomes" id="UP000245771">
    <property type="component" value="Unassembled WGS sequence"/>
</dbReference>
<dbReference type="SUPFAM" id="SSF81321">
    <property type="entry name" value="Family A G protein-coupled receptor-like"/>
    <property type="match status" value="1"/>
</dbReference>
<keyword evidence="3" id="KW-0600">Photoreceptor protein</keyword>
<feature type="transmembrane region" description="Helical" evidence="11">
    <location>
        <begin position="204"/>
        <end position="222"/>
    </location>
</feature>
<dbReference type="PRINTS" id="PR00251">
    <property type="entry name" value="BACTRLOPSIN"/>
</dbReference>
<keyword evidence="4" id="KW-0716">Sensory transduction</keyword>
<sequence>MNMIFDEFIKHQKEPDVGIPKIPHEIQHPEAITQIGQTYLWIVFAVMAVGAAIFAVTGLRASYRYRPIHILNFVIVSIAAASYYAMATGIGKTIVHSDPHNRSAWREVFYARYIDWAFTTPLLLLDLTLLAGIPIGETIALIIADLFMIGTGLVGALHPSLKYRWGFFGFSCAAFVVVVFNLISSGRHYAFVRHPKVGSLYNQVALALAVVWTAYPIVWGFAEGSGRISADNEVLAFGILDIIAKPVWGLWIVLATPPEGHVVLAEWLAAPGGAVAGGGYGSIPQSDQA</sequence>
<dbReference type="GO" id="GO:0005886">
    <property type="term" value="C:plasma membrane"/>
    <property type="evidence" value="ECO:0007669"/>
    <property type="project" value="TreeGrafter"/>
</dbReference>
<keyword evidence="9 11" id="KW-0472">Membrane</keyword>
<dbReference type="FunFam" id="1.20.1070.10:FF:000160">
    <property type="entry name" value="Related to Opsin-1"/>
    <property type="match status" value="1"/>
</dbReference>
<dbReference type="RefSeq" id="XP_025355237.1">
    <property type="nucleotide sequence ID" value="XM_025498628.1"/>
</dbReference>
<evidence type="ECO:0000313" key="13">
    <source>
        <dbReference type="Proteomes" id="UP000245771"/>
    </source>
</evidence>
<keyword evidence="10 12" id="KW-0675">Receptor</keyword>
<dbReference type="GO" id="GO:0005216">
    <property type="term" value="F:monoatomic ion channel activity"/>
    <property type="evidence" value="ECO:0007669"/>
    <property type="project" value="InterPro"/>
</dbReference>
<evidence type="ECO:0000256" key="1">
    <source>
        <dbReference type="ARBA" id="ARBA00004141"/>
    </source>
</evidence>
<evidence type="ECO:0000256" key="9">
    <source>
        <dbReference type="ARBA" id="ARBA00023136"/>
    </source>
</evidence>
<feature type="transmembrane region" description="Helical" evidence="11">
    <location>
        <begin position="39"/>
        <end position="59"/>
    </location>
</feature>
<feature type="transmembrane region" description="Helical" evidence="11">
    <location>
        <begin position="163"/>
        <end position="183"/>
    </location>
</feature>
<evidence type="ECO:0000256" key="8">
    <source>
        <dbReference type="ARBA" id="ARBA00022991"/>
    </source>
</evidence>
<dbReference type="OrthoDB" id="536545at2759"/>
<keyword evidence="13" id="KW-1185">Reference proteome</keyword>
<dbReference type="InterPro" id="IPR018229">
    <property type="entry name" value="Rhodopsin_retinal_BS"/>
</dbReference>
<dbReference type="PANTHER" id="PTHR28286:SF2">
    <property type="entry name" value="BACTERIORHODOPSIN _OPSIN, NOPA (EUROFUNG)"/>
    <property type="match status" value="1"/>
</dbReference>
<keyword evidence="8" id="KW-0157">Chromophore</keyword>
<evidence type="ECO:0000256" key="2">
    <source>
        <dbReference type="ARBA" id="ARBA00008130"/>
    </source>
</evidence>
<feature type="transmembrane region" description="Helical" evidence="11">
    <location>
        <begin position="71"/>
        <end position="90"/>
    </location>
</feature>
<evidence type="ECO:0000256" key="5">
    <source>
        <dbReference type="ARBA" id="ARBA00022692"/>
    </source>
</evidence>
<dbReference type="GeneID" id="37020409"/>
<dbReference type="GO" id="GO:0005783">
    <property type="term" value="C:endoplasmic reticulum"/>
    <property type="evidence" value="ECO:0007669"/>
    <property type="project" value="TreeGrafter"/>
</dbReference>
<evidence type="ECO:0000256" key="3">
    <source>
        <dbReference type="ARBA" id="ARBA00022543"/>
    </source>
</evidence>
<dbReference type="SMART" id="SM01021">
    <property type="entry name" value="Bac_rhodopsin"/>
    <property type="match status" value="1"/>
</dbReference>
<keyword evidence="5 11" id="KW-0812">Transmembrane</keyword>
<evidence type="ECO:0000256" key="6">
    <source>
        <dbReference type="ARBA" id="ARBA00022925"/>
    </source>
</evidence>
<evidence type="ECO:0000313" key="12">
    <source>
        <dbReference type="EMBL" id="PWN34935.1"/>
    </source>
</evidence>
<dbReference type="InParanoid" id="A0A316VHF9"/>
<protein>
    <submittedName>
        <fullName evidence="12">Family A G protein-coupled receptor-like protein</fullName>
    </submittedName>
</protein>
<dbReference type="EMBL" id="KZ819603">
    <property type="protein sequence ID" value="PWN34935.1"/>
    <property type="molecule type" value="Genomic_DNA"/>
</dbReference>
<name>A0A316VHF9_9BASI</name>
<organism evidence="12 13">
    <name type="scientific">Meira miltonrushii</name>
    <dbReference type="NCBI Taxonomy" id="1280837"/>
    <lineage>
        <taxon>Eukaryota</taxon>
        <taxon>Fungi</taxon>
        <taxon>Dikarya</taxon>
        <taxon>Basidiomycota</taxon>
        <taxon>Ustilaginomycotina</taxon>
        <taxon>Exobasidiomycetes</taxon>
        <taxon>Exobasidiales</taxon>
        <taxon>Brachybasidiaceae</taxon>
        <taxon>Meira</taxon>
    </lineage>
</organism>
<evidence type="ECO:0000256" key="4">
    <source>
        <dbReference type="ARBA" id="ARBA00022606"/>
    </source>
</evidence>
<dbReference type="GO" id="GO:0007602">
    <property type="term" value="P:phototransduction"/>
    <property type="evidence" value="ECO:0007669"/>
    <property type="project" value="UniProtKB-KW"/>
</dbReference>
<evidence type="ECO:0000256" key="10">
    <source>
        <dbReference type="ARBA" id="ARBA00023170"/>
    </source>
</evidence>
<feature type="transmembrane region" description="Helical" evidence="11">
    <location>
        <begin position="234"/>
        <end position="254"/>
    </location>
</feature>
<dbReference type="GO" id="GO:0009881">
    <property type="term" value="F:photoreceptor activity"/>
    <property type="evidence" value="ECO:0007669"/>
    <property type="project" value="UniProtKB-KW"/>
</dbReference>
<evidence type="ECO:0000256" key="7">
    <source>
        <dbReference type="ARBA" id="ARBA00022989"/>
    </source>
</evidence>
<comment type="similarity">
    <text evidence="2">Belongs to the archaeal/bacterial/fungal opsin family.</text>
</comment>
<proteinExistence type="inferred from homology"/>
<keyword evidence="6" id="KW-0681">Retinal protein</keyword>
<gene>
    <name evidence="12" type="ORF">FA14DRAFT_160330</name>
</gene>